<keyword evidence="15" id="KW-1278">Translocase</keyword>
<dbReference type="InterPro" id="IPR006121">
    <property type="entry name" value="HMA_dom"/>
</dbReference>
<dbReference type="PROSITE" id="PS51257">
    <property type="entry name" value="PROKAR_LIPOPROTEIN"/>
    <property type="match status" value="1"/>
</dbReference>
<dbReference type="SFLD" id="SFLDG00002">
    <property type="entry name" value="C1.7:_P-type_atpase_like"/>
    <property type="match status" value="1"/>
</dbReference>
<dbReference type="SFLD" id="SFLDF00027">
    <property type="entry name" value="p-type_atpase"/>
    <property type="match status" value="1"/>
</dbReference>
<evidence type="ECO:0000256" key="5">
    <source>
        <dbReference type="ARBA" id="ARBA00022448"/>
    </source>
</evidence>
<evidence type="ECO:0000256" key="23">
    <source>
        <dbReference type="RuleBase" id="RU362081"/>
    </source>
</evidence>
<dbReference type="FunFam" id="3.30.70.100:FF:000005">
    <property type="entry name" value="Copper-exporting P-type ATPase A"/>
    <property type="match status" value="1"/>
</dbReference>
<dbReference type="InterPro" id="IPR059000">
    <property type="entry name" value="ATPase_P-type_domA"/>
</dbReference>
<feature type="domain" description="HMA" evidence="24">
    <location>
        <begin position="11"/>
        <end position="77"/>
    </location>
</feature>
<comment type="catalytic activity">
    <reaction evidence="22">
        <text>Cu(+)(in) + ATP + H2O = Cu(+)(out) + ADP + phosphate + H(+)</text>
        <dbReference type="Rhea" id="RHEA:25792"/>
        <dbReference type="ChEBI" id="CHEBI:15377"/>
        <dbReference type="ChEBI" id="CHEBI:15378"/>
        <dbReference type="ChEBI" id="CHEBI:30616"/>
        <dbReference type="ChEBI" id="CHEBI:43474"/>
        <dbReference type="ChEBI" id="CHEBI:49552"/>
        <dbReference type="ChEBI" id="CHEBI:456216"/>
        <dbReference type="EC" id="7.2.2.8"/>
    </reaction>
</comment>
<dbReference type="GO" id="GO:0005524">
    <property type="term" value="F:ATP binding"/>
    <property type="evidence" value="ECO:0007669"/>
    <property type="project" value="UniProtKB-UniRule"/>
</dbReference>
<dbReference type="SUPFAM" id="SSF81653">
    <property type="entry name" value="Calcium ATPase, transduction domain A"/>
    <property type="match status" value="1"/>
</dbReference>
<keyword evidence="17" id="KW-0186">Copper</keyword>
<evidence type="ECO:0000313" key="25">
    <source>
        <dbReference type="EMBL" id="QGP91202.1"/>
    </source>
</evidence>
<dbReference type="CDD" id="cd02094">
    <property type="entry name" value="P-type_ATPase_Cu-like"/>
    <property type="match status" value="1"/>
</dbReference>
<proteinExistence type="inferred from homology"/>
<evidence type="ECO:0000256" key="19">
    <source>
        <dbReference type="ARBA" id="ARBA00023136"/>
    </source>
</evidence>
<feature type="transmembrane region" description="Helical" evidence="23">
    <location>
        <begin position="463"/>
        <end position="487"/>
    </location>
</feature>
<evidence type="ECO:0000256" key="4">
    <source>
        <dbReference type="ARBA" id="ARBA00015102"/>
    </source>
</evidence>
<dbReference type="PROSITE" id="PS01047">
    <property type="entry name" value="HMA_1"/>
    <property type="match status" value="2"/>
</dbReference>
<dbReference type="PANTHER" id="PTHR43520:SF8">
    <property type="entry name" value="P-TYPE CU(+) TRANSPORTER"/>
    <property type="match status" value="1"/>
</dbReference>
<dbReference type="EMBL" id="CP046244">
    <property type="protein sequence ID" value="QGP91202.1"/>
    <property type="molecule type" value="Genomic_DNA"/>
</dbReference>
<dbReference type="OrthoDB" id="9760364at2"/>
<keyword evidence="12" id="KW-0187">Copper transport</keyword>
<keyword evidence="18" id="KW-0406">Ion transport</keyword>
<evidence type="ECO:0000256" key="11">
    <source>
        <dbReference type="ARBA" id="ARBA00022741"/>
    </source>
</evidence>
<feature type="domain" description="HMA" evidence="24">
    <location>
        <begin position="79"/>
        <end position="145"/>
    </location>
</feature>
<reference evidence="25 26" key="1">
    <citation type="submission" date="2019-11" db="EMBL/GenBank/DDBJ databases">
        <title>Genome sequence of Moorella glycerini DSM11254.</title>
        <authorList>
            <person name="Poehlein A."/>
            <person name="Boeer T."/>
            <person name="Daniel R."/>
        </authorList>
    </citation>
    <scope>NUCLEOTIDE SEQUENCE [LARGE SCALE GENOMIC DNA]</scope>
    <source>
        <strain evidence="25 26">DSM 11254</strain>
    </source>
</reference>
<evidence type="ECO:0000256" key="7">
    <source>
        <dbReference type="ARBA" id="ARBA00022553"/>
    </source>
</evidence>
<dbReference type="SFLD" id="SFLDS00003">
    <property type="entry name" value="Haloacid_Dehalogenase"/>
    <property type="match status" value="1"/>
</dbReference>
<dbReference type="GO" id="GO:0016887">
    <property type="term" value="F:ATP hydrolysis activity"/>
    <property type="evidence" value="ECO:0007669"/>
    <property type="project" value="InterPro"/>
</dbReference>
<name>A0A6I5ZMU4_9FIRM</name>
<feature type="transmembrane region" description="Helical" evidence="23">
    <location>
        <begin position="173"/>
        <end position="193"/>
    </location>
</feature>
<keyword evidence="16 23" id="KW-1133">Transmembrane helix</keyword>
<dbReference type="FunFam" id="2.70.150.10:FF:000002">
    <property type="entry name" value="Copper-transporting ATPase 1, putative"/>
    <property type="match status" value="1"/>
</dbReference>
<dbReference type="PROSITE" id="PS50846">
    <property type="entry name" value="HMA_2"/>
    <property type="match status" value="2"/>
</dbReference>
<comment type="similarity">
    <text evidence="2 23">Belongs to the cation transport ATPase (P-type) (TC 3.A.3) family. Type IB subfamily.</text>
</comment>
<dbReference type="InterPro" id="IPR036412">
    <property type="entry name" value="HAD-like_sf"/>
</dbReference>
<sequence length="858" mass="92518">MVPASEKSSLAQVNLPVMGMSCAACVTRVEKALKNMAGVKDARVNLVAGKATVEYFPDQVSVPQMAKTIQAIGYEVPEEEVLLTVRGMSCAACVARVEKAVKALPGVTSVVVNLPAESARVRFYPGAVDKARIKKEINALGYEATEKLTGKAALDQEKEAREREIRYQRRNMWIAWPLAALVMLGMFRDVWIFPYFVPEWLGNVYVLWALTTPVTFIPGWQFFVHSWNGLKRGTTDMNLLYATGIGAAYIIATINTLWPEAGFGGRGATFFESAALLTAFIVLGRYLEAITRGRTSEAIRKLMSLQAKTARVIRDGREMEIAADEVEAGDIVVVRPGESIPVDGEVIEGYSAVDESMLTGESIPVEKRPGAQVVGATINKTGSFKFRATRVGSETALAQIIKMVEEAQASRAPIQKLADFVAGHFIAGVHVLALVVFLFWFFIGYDAFFRPDSHFILSPYSLAGVSVFGFALLLSVTTLVISCPCALGLATPSAVMAGTGKGAENGILFKGADAVEASSKLNAIVFDKTGTLTRGEPSVTDVIAAPGFEQKEILRLAAMAEKTSEHPLGEAIVRNAREEGLGLEEVEDFEAMPGHGVRAIYQGQEILLGNRRLMQQRNIAIGDLAGQMEKLEEEGKTAMLMAVDGRAAGIIAVADTLKEHVKVAIERLHRMDIQVAMITGDNRRTAAAIARQVGIKTVLAEVLPQDKAEEVKKLQARGLKVAMVGDGINDAPALAQADVGIAIGSGTDVAKETGDIILIKDDIRDVVGAIEIGRATMRKIKENLVWAFLYNTLGIPIAAGILYPFTGLIVSPELAAFFMALSSVSVTMNTLTLKRFQPSLRQERDEAAPKGRPAPHAG</sequence>
<dbReference type="EC" id="7.2.2.8" evidence="3"/>
<dbReference type="SUPFAM" id="SSF56784">
    <property type="entry name" value="HAD-like"/>
    <property type="match status" value="1"/>
</dbReference>
<dbReference type="Pfam" id="PF00403">
    <property type="entry name" value="HMA"/>
    <property type="match status" value="2"/>
</dbReference>
<keyword evidence="13 23" id="KW-0067">ATP-binding</keyword>
<evidence type="ECO:0000256" key="20">
    <source>
        <dbReference type="ARBA" id="ARBA00029719"/>
    </source>
</evidence>
<evidence type="ECO:0000256" key="1">
    <source>
        <dbReference type="ARBA" id="ARBA00004651"/>
    </source>
</evidence>
<feature type="transmembrane region" description="Helical" evidence="23">
    <location>
        <begin position="815"/>
        <end position="833"/>
    </location>
</feature>
<evidence type="ECO:0000256" key="14">
    <source>
        <dbReference type="ARBA" id="ARBA00022842"/>
    </source>
</evidence>
<keyword evidence="10" id="KW-0677">Repeat</keyword>
<evidence type="ECO:0000256" key="15">
    <source>
        <dbReference type="ARBA" id="ARBA00022967"/>
    </source>
</evidence>
<evidence type="ECO:0000256" key="17">
    <source>
        <dbReference type="ARBA" id="ARBA00023008"/>
    </source>
</evidence>
<keyword evidence="19 23" id="KW-0472">Membrane</keyword>
<dbReference type="GO" id="GO:0043682">
    <property type="term" value="F:P-type divalent copper transporter activity"/>
    <property type="evidence" value="ECO:0007669"/>
    <property type="project" value="TreeGrafter"/>
</dbReference>
<dbReference type="GO" id="GO:0005886">
    <property type="term" value="C:plasma membrane"/>
    <property type="evidence" value="ECO:0007669"/>
    <property type="project" value="UniProtKB-SubCell"/>
</dbReference>
<evidence type="ECO:0000256" key="22">
    <source>
        <dbReference type="ARBA" id="ARBA00049289"/>
    </source>
</evidence>
<dbReference type="InterPro" id="IPR023298">
    <property type="entry name" value="ATPase_P-typ_TM_dom_sf"/>
</dbReference>
<dbReference type="PRINTS" id="PR00942">
    <property type="entry name" value="CUATPASEI"/>
</dbReference>
<dbReference type="Gene3D" id="2.70.150.10">
    <property type="entry name" value="Calcium-transporting ATPase, cytoplasmic transduction domain A"/>
    <property type="match status" value="1"/>
</dbReference>
<feature type="transmembrane region" description="Helical" evidence="23">
    <location>
        <begin position="420"/>
        <end position="443"/>
    </location>
</feature>
<dbReference type="SUPFAM" id="SSF55008">
    <property type="entry name" value="HMA, heavy metal-associated domain"/>
    <property type="match status" value="2"/>
</dbReference>
<dbReference type="InterPro" id="IPR027256">
    <property type="entry name" value="P-typ_ATPase_IB"/>
</dbReference>
<organism evidence="25 26">
    <name type="scientific">Neomoorella glycerini</name>
    <dbReference type="NCBI Taxonomy" id="55779"/>
    <lineage>
        <taxon>Bacteria</taxon>
        <taxon>Bacillati</taxon>
        <taxon>Bacillota</taxon>
        <taxon>Clostridia</taxon>
        <taxon>Neomoorellales</taxon>
        <taxon>Neomoorellaceae</taxon>
        <taxon>Neomoorella</taxon>
    </lineage>
</organism>
<feature type="transmembrane region" description="Helical" evidence="23">
    <location>
        <begin position="239"/>
        <end position="258"/>
    </location>
</feature>
<dbReference type="FunFam" id="3.30.70.100:FF:000033">
    <property type="entry name" value="Copper-transporting ATPase HMA5"/>
    <property type="match status" value="1"/>
</dbReference>
<protein>
    <recommendedName>
        <fullName evidence="4">Copper-exporting P-type ATPase</fullName>
        <ecNumber evidence="3">7.2.2.8</ecNumber>
    </recommendedName>
    <alternativeName>
        <fullName evidence="20">Copper-exporting P-type ATPase A</fullName>
    </alternativeName>
    <alternativeName>
        <fullName evidence="21">Cu(+)-exporting ATPase</fullName>
    </alternativeName>
</protein>
<dbReference type="PRINTS" id="PR00119">
    <property type="entry name" value="CATATPASE"/>
</dbReference>
<evidence type="ECO:0000256" key="10">
    <source>
        <dbReference type="ARBA" id="ARBA00022737"/>
    </source>
</evidence>
<evidence type="ECO:0000256" key="13">
    <source>
        <dbReference type="ARBA" id="ARBA00022840"/>
    </source>
</evidence>
<dbReference type="Pfam" id="PF00122">
    <property type="entry name" value="E1-E2_ATPase"/>
    <property type="match status" value="1"/>
</dbReference>
<evidence type="ECO:0000256" key="21">
    <source>
        <dbReference type="ARBA" id="ARBA00033239"/>
    </source>
</evidence>
<dbReference type="Gene3D" id="3.30.70.100">
    <property type="match status" value="2"/>
</dbReference>
<dbReference type="Gene3D" id="3.40.50.1000">
    <property type="entry name" value="HAD superfamily/HAD-like"/>
    <property type="match status" value="1"/>
</dbReference>
<dbReference type="InterPro" id="IPR018303">
    <property type="entry name" value="ATPase_P-typ_P_site"/>
</dbReference>
<dbReference type="Pfam" id="PF00702">
    <property type="entry name" value="Hydrolase"/>
    <property type="match status" value="1"/>
</dbReference>
<dbReference type="InterPro" id="IPR006122">
    <property type="entry name" value="HMA_Cu_ion-bd"/>
</dbReference>
<feature type="transmembrane region" description="Helical" evidence="23">
    <location>
        <begin position="270"/>
        <end position="287"/>
    </location>
</feature>
<comment type="subcellular location">
    <subcellularLocation>
        <location evidence="1">Cell membrane</location>
        <topology evidence="1">Multi-pass membrane protein</topology>
    </subcellularLocation>
</comment>
<evidence type="ECO:0000256" key="16">
    <source>
        <dbReference type="ARBA" id="ARBA00022989"/>
    </source>
</evidence>
<dbReference type="InterPro" id="IPR036163">
    <property type="entry name" value="HMA_dom_sf"/>
</dbReference>
<evidence type="ECO:0000256" key="6">
    <source>
        <dbReference type="ARBA" id="ARBA00022475"/>
    </source>
</evidence>
<evidence type="ECO:0000256" key="8">
    <source>
        <dbReference type="ARBA" id="ARBA00022692"/>
    </source>
</evidence>
<dbReference type="GO" id="GO:0140581">
    <property type="term" value="F:P-type monovalent copper transporter activity"/>
    <property type="evidence" value="ECO:0007669"/>
    <property type="project" value="UniProtKB-EC"/>
</dbReference>
<keyword evidence="14" id="KW-0460">Magnesium</keyword>
<dbReference type="Proteomes" id="UP000425916">
    <property type="component" value="Chromosome"/>
</dbReference>
<dbReference type="RefSeq" id="WP_156271615.1">
    <property type="nucleotide sequence ID" value="NZ_CP046244.1"/>
</dbReference>
<keyword evidence="6 23" id="KW-1003">Cell membrane</keyword>
<dbReference type="FunFam" id="3.40.50.1000:FF:000144">
    <property type="entry name" value="copper-transporting ATPase 1 isoform X2"/>
    <property type="match status" value="1"/>
</dbReference>
<dbReference type="InterPro" id="IPR023214">
    <property type="entry name" value="HAD_sf"/>
</dbReference>
<keyword evidence="11 23" id="KW-0547">Nucleotide-binding</keyword>
<dbReference type="InterPro" id="IPR023299">
    <property type="entry name" value="ATPase_P-typ_cyto_dom_N"/>
</dbReference>
<keyword evidence="26" id="KW-1185">Reference proteome</keyword>
<dbReference type="SUPFAM" id="SSF81665">
    <property type="entry name" value="Calcium ATPase, transmembrane domain M"/>
    <property type="match status" value="1"/>
</dbReference>
<gene>
    <name evidence="25" type="primary">copA_1</name>
    <name evidence="25" type="ORF">MGLY_05290</name>
</gene>
<evidence type="ECO:0000256" key="18">
    <source>
        <dbReference type="ARBA" id="ARBA00023065"/>
    </source>
</evidence>
<keyword evidence="8 23" id="KW-0812">Transmembrane</keyword>
<dbReference type="NCBIfam" id="TIGR01494">
    <property type="entry name" value="ATPase_P-type"/>
    <property type="match status" value="2"/>
</dbReference>
<dbReference type="PROSITE" id="PS00154">
    <property type="entry name" value="ATPASE_E1_E2"/>
    <property type="match status" value="1"/>
</dbReference>
<dbReference type="PANTHER" id="PTHR43520">
    <property type="entry name" value="ATP7, ISOFORM B"/>
    <property type="match status" value="1"/>
</dbReference>
<feature type="transmembrane region" description="Helical" evidence="23">
    <location>
        <begin position="205"/>
        <end position="227"/>
    </location>
</feature>
<accession>A0A6I5ZMU4</accession>
<evidence type="ECO:0000256" key="12">
    <source>
        <dbReference type="ARBA" id="ARBA00022796"/>
    </source>
</evidence>
<dbReference type="AlphaFoldDB" id="A0A6I5ZMU4"/>
<dbReference type="NCBIfam" id="TIGR00003">
    <property type="entry name" value="copper ion binding protein"/>
    <property type="match status" value="2"/>
</dbReference>
<keyword evidence="9 23" id="KW-0479">Metal-binding</keyword>
<evidence type="ECO:0000313" key="26">
    <source>
        <dbReference type="Proteomes" id="UP000425916"/>
    </source>
</evidence>
<dbReference type="NCBIfam" id="TIGR01525">
    <property type="entry name" value="ATPase-IB_hvy"/>
    <property type="match status" value="1"/>
</dbReference>
<dbReference type="GO" id="GO:0055070">
    <property type="term" value="P:copper ion homeostasis"/>
    <property type="evidence" value="ECO:0007669"/>
    <property type="project" value="TreeGrafter"/>
</dbReference>
<dbReference type="InterPro" id="IPR017969">
    <property type="entry name" value="Heavy-metal-associated_CS"/>
</dbReference>
<dbReference type="InterPro" id="IPR008250">
    <property type="entry name" value="ATPase_P-typ_transduc_dom_A_sf"/>
</dbReference>
<keyword evidence="5" id="KW-0813">Transport</keyword>
<dbReference type="InterPro" id="IPR044492">
    <property type="entry name" value="P_typ_ATPase_HD_dom"/>
</dbReference>
<dbReference type="InterPro" id="IPR001757">
    <property type="entry name" value="P_typ_ATPase"/>
</dbReference>
<feature type="transmembrane region" description="Helical" evidence="23">
    <location>
        <begin position="784"/>
        <end position="803"/>
    </location>
</feature>
<evidence type="ECO:0000256" key="2">
    <source>
        <dbReference type="ARBA" id="ARBA00006024"/>
    </source>
</evidence>
<dbReference type="GO" id="GO:0005507">
    <property type="term" value="F:copper ion binding"/>
    <property type="evidence" value="ECO:0007669"/>
    <property type="project" value="InterPro"/>
</dbReference>
<evidence type="ECO:0000259" key="24">
    <source>
        <dbReference type="PROSITE" id="PS50846"/>
    </source>
</evidence>
<keyword evidence="7" id="KW-0597">Phosphoprotein</keyword>
<evidence type="ECO:0000256" key="3">
    <source>
        <dbReference type="ARBA" id="ARBA00012517"/>
    </source>
</evidence>
<dbReference type="Gene3D" id="3.40.1110.10">
    <property type="entry name" value="Calcium-transporting ATPase, cytoplasmic domain N"/>
    <property type="match status" value="2"/>
</dbReference>
<evidence type="ECO:0000256" key="9">
    <source>
        <dbReference type="ARBA" id="ARBA00022723"/>
    </source>
</evidence>
<dbReference type="CDD" id="cd00371">
    <property type="entry name" value="HMA"/>
    <property type="match status" value="2"/>
</dbReference>